<keyword evidence="1" id="KW-0472">Membrane</keyword>
<reference evidence="3" key="1">
    <citation type="submission" date="2016-04" db="EMBL/GenBank/DDBJ databases">
        <authorList>
            <person name="Shah S.A."/>
            <person name="Garrett R.A."/>
        </authorList>
    </citation>
    <scope>NUCLEOTIDE SEQUENCE [LARGE SCALE GENOMIC DNA]</scope>
    <source>
        <strain evidence="3">ATCC 35091 / DSM 1616 / JCM 8930 / NBRC 15331 / P1</strain>
    </source>
</reference>
<keyword evidence="1" id="KW-0812">Transmembrane</keyword>
<feature type="transmembrane region" description="Helical" evidence="1">
    <location>
        <begin position="58"/>
        <end position="77"/>
    </location>
</feature>
<feature type="transmembrane region" description="Helical" evidence="1">
    <location>
        <begin position="12"/>
        <end position="38"/>
    </location>
</feature>
<evidence type="ECO:0000313" key="2">
    <source>
        <dbReference type="EMBL" id="SAI85860.1"/>
    </source>
</evidence>
<protein>
    <submittedName>
        <fullName evidence="2">Uncharacterized protein</fullName>
    </submittedName>
</protein>
<evidence type="ECO:0000313" key="3">
    <source>
        <dbReference type="Proteomes" id="UP000076770"/>
    </source>
</evidence>
<dbReference type="PATRIC" id="fig|2287.9.peg.2428"/>
<proteinExistence type="predicted"/>
<keyword evidence="1" id="KW-1133">Transmembrane helix</keyword>
<sequence length="81" mass="9554">MGFYPLGVPGLMLIFLLFAYFLFSYNTWFYSFSSFALIPRGSEFSLSLESELNNYLNIDIFLFTFIIPFILMSSYYIDSEF</sequence>
<name>A0A157T3P8_SACSO</name>
<organism evidence="2 3">
    <name type="scientific">Saccharolobus solfataricus</name>
    <name type="common">Sulfolobus solfataricus</name>
    <dbReference type="NCBI Taxonomy" id="2287"/>
    <lineage>
        <taxon>Archaea</taxon>
        <taxon>Thermoproteota</taxon>
        <taxon>Thermoprotei</taxon>
        <taxon>Sulfolobales</taxon>
        <taxon>Sulfolobaceae</taxon>
        <taxon>Saccharolobus</taxon>
    </lineage>
</organism>
<dbReference type="AlphaFoldDB" id="A0A157T3P8"/>
<dbReference type="Proteomes" id="UP000076770">
    <property type="component" value="Chromosome i"/>
</dbReference>
<accession>A0A157T3P8</accession>
<evidence type="ECO:0000256" key="1">
    <source>
        <dbReference type="SAM" id="Phobius"/>
    </source>
</evidence>
<dbReference type="EMBL" id="LT549890">
    <property type="protein sequence ID" value="SAI85860.1"/>
    <property type="molecule type" value="Genomic_DNA"/>
</dbReference>
<gene>
    <name evidence="2" type="ORF">SSOP1_2306</name>
</gene>